<feature type="compositionally biased region" description="Basic and acidic residues" evidence="1">
    <location>
        <begin position="143"/>
        <end position="153"/>
    </location>
</feature>
<dbReference type="AlphaFoldDB" id="A0A8S9N012"/>
<gene>
    <name evidence="2" type="ORF">F2Q69_00051947</name>
</gene>
<protein>
    <submittedName>
        <fullName evidence="2">Uncharacterized protein</fullName>
    </submittedName>
</protein>
<evidence type="ECO:0000256" key="1">
    <source>
        <dbReference type="SAM" id="MobiDB-lite"/>
    </source>
</evidence>
<feature type="region of interest" description="Disordered" evidence="1">
    <location>
        <begin position="125"/>
        <end position="169"/>
    </location>
</feature>
<comment type="caution">
    <text evidence="2">The sequence shown here is derived from an EMBL/GenBank/DDBJ whole genome shotgun (WGS) entry which is preliminary data.</text>
</comment>
<sequence length="169" mass="18518">MLAFRQTTYMEFVCGNQALANGFVAHEIKVTQALLSTEPALDGWTQAKEAWASGHQSSNPPTMITIPTWTTKKQSASHEDVGDAPVELDPNYNFWQDSKISKQVTVADAGTSGKPPPLKESLTKMARGEQRQWGGGSEITLDVDQRNEKDISRHTLPTPASTARTSFDV</sequence>
<name>A0A8S9N012_BRACR</name>
<organism evidence="2 3">
    <name type="scientific">Brassica cretica</name>
    <name type="common">Mustard</name>
    <dbReference type="NCBI Taxonomy" id="69181"/>
    <lineage>
        <taxon>Eukaryota</taxon>
        <taxon>Viridiplantae</taxon>
        <taxon>Streptophyta</taxon>
        <taxon>Embryophyta</taxon>
        <taxon>Tracheophyta</taxon>
        <taxon>Spermatophyta</taxon>
        <taxon>Magnoliopsida</taxon>
        <taxon>eudicotyledons</taxon>
        <taxon>Gunneridae</taxon>
        <taxon>Pentapetalae</taxon>
        <taxon>rosids</taxon>
        <taxon>malvids</taxon>
        <taxon>Brassicales</taxon>
        <taxon>Brassicaceae</taxon>
        <taxon>Brassiceae</taxon>
        <taxon>Brassica</taxon>
    </lineage>
</organism>
<reference evidence="2" key="1">
    <citation type="submission" date="2019-12" db="EMBL/GenBank/DDBJ databases">
        <title>Genome sequencing and annotation of Brassica cretica.</title>
        <authorList>
            <person name="Studholme D.J."/>
            <person name="Sarris P."/>
        </authorList>
    </citation>
    <scope>NUCLEOTIDE SEQUENCE</scope>
    <source>
        <strain evidence="2">PFS-109/04</strain>
        <tissue evidence="2">Leaf</tissue>
    </source>
</reference>
<evidence type="ECO:0000313" key="3">
    <source>
        <dbReference type="Proteomes" id="UP000712600"/>
    </source>
</evidence>
<accession>A0A8S9N012</accession>
<dbReference type="EMBL" id="QGKX02002183">
    <property type="protein sequence ID" value="KAF3487012.1"/>
    <property type="molecule type" value="Genomic_DNA"/>
</dbReference>
<dbReference type="Proteomes" id="UP000712600">
    <property type="component" value="Unassembled WGS sequence"/>
</dbReference>
<feature type="compositionally biased region" description="Polar residues" evidence="1">
    <location>
        <begin position="158"/>
        <end position="169"/>
    </location>
</feature>
<proteinExistence type="predicted"/>
<evidence type="ECO:0000313" key="2">
    <source>
        <dbReference type="EMBL" id="KAF3487012.1"/>
    </source>
</evidence>